<evidence type="ECO:0000313" key="6">
    <source>
        <dbReference type="EMBL" id="SAY44089.1"/>
    </source>
</evidence>
<dbReference type="PROSITE" id="PS50893">
    <property type="entry name" value="ABC_TRANSPORTER_2"/>
    <property type="match status" value="2"/>
</dbReference>
<dbReference type="PROSITE" id="PS00211">
    <property type="entry name" value="ABC_TRANSPORTER_1"/>
    <property type="match status" value="1"/>
</dbReference>
<dbReference type="EC" id="3.6.3.17" evidence="6"/>
<dbReference type="Gene3D" id="3.40.50.300">
    <property type="entry name" value="P-loop containing nucleotide triphosphate hydrolases"/>
    <property type="match status" value="2"/>
</dbReference>
<protein>
    <submittedName>
        <fullName evidence="6">Galactose/methyl galactoside import ATP-binding protein MglA</fullName>
        <ecNumber evidence="6">3.6.3.17</ecNumber>
    </submittedName>
</protein>
<dbReference type="PANTHER" id="PTHR43790">
    <property type="entry name" value="CARBOHYDRATE TRANSPORT ATP-BINDING PROTEIN MG119-RELATED"/>
    <property type="match status" value="1"/>
</dbReference>
<proteinExistence type="predicted"/>
<dbReference type="SUPFAM" id="SSF52540">
    <property type="entry name" value="P-loop containing nucleoside triphosphate hydrolases"/>
    <property type="match status" value="2"/>
</dbReference>
<keyword evidence="2" id="KW-0677">Repeat</keyword>
<evidence type="ECO:0000256" key="4">
    <source>
        <dbReference type="ARBA" id="ARBA00022840"/>
    </source>
</evidence>
<sequence>MSTATPSRLEMRNISIAFAGFNALQDVDFTLHGGSIHALVGANGAGKSTLMAILSGAHDHYRGEILIDGQAVAIHSPLQARRHGIHVVQQEVDVALIPTLSVAENIMLDWLNEPGHWLNWAELHRRAAQLLQQWALPLNPRRRLADCTLAEKQQVLLARALSHRCRFLVLDEPTAPLDRAESERLFNVVRRLQSEGIGIVFISHRIHELSDICDRLTVLRDGRRVSEDPMRGLSGEQIVEKMLGHRLDDIFPPPRPPHAERTLLQVQGLRDRHKLRDVSLRLHEGEILGIAGLAGAGKTELCKALFGASAVQLERGELRGQPWAPRAPHLSVEQGLALVPEERRKEGIFIDEAIPMNLSVSADDSFSRWSLFSRRQELRWAREIMQRLNIRASGPQQRLARLSGGNQQKVAIGKWLRGDAEVLIFDEPTKGVDIKAKQELFGLIDGLARAGKGVIYASGEFAELVGLCDRICVLWDGRIVAELNAADIDEETLLLYSTGGTPA</sequence>
<dbReference type="SMART" id="SM00382">
    <property type="entry name" value="AAA"/>
    <property type="match status" value="2"/>
</dbReference>
<dbReference type="PANTHER" id="PTHR43790:SF9">
    <property type="entry name" value="GALACTOFURANOSE TRANSPORTER ATP-BINDING PROTEIN YTFR"/>
    <property type="match status" value="1"/>
</dbReference>
<evidence type="ECO:0000256" key="1">
    <source>
        <dbReference type="ARBA" id="ARBA00022448"/>
    </source>
</evidence>
<dbReference type="EMBL" id="LT575490">
    <property type="protein sequence ID" value="SAY44089.1"/>
    <property type="molecule type" value="Genomic_DNA"/>
</dbReference>
<accession>A0A1C3HGB8</accession>
<keyword evidence="4 6" id="KW-0067">ATP-binding</keyword>
<dbReference type="InterPro" id="IPR027417">
    <property type="entry name" value="P-loop_NTPase"/>
</dbReference>
<reference evidence="6" key="1">
    <citation type="submission" date="2016-05" db="EMBL/GenBank/DDBJ databases">
        <authorList>
            <person name="Cock P.J.A."/>
            <person name="Cock P.J.A."/>
        </authorList>
    </citation>
    <scope>NUCLEOTIDE SEQUENCE</scope>
    <source>
        <strain evidence="6">PWN146_assembly</strain>
    </source>
</reference>
<dbReference type="InterPro" id="IPR050107">
    <property type="entry name" value="ABC_carbohydrate_import_ATPase"/>
</dbReference>
<dbReference type="InterPro" id="IPR003439">
    <property type="entry name" value="ABC_transporter-like_ATP-bd"/>
</dbReference>
<feature type="domain" description="ABC transporter" evidence="5">
    <location>
        <begin position="9"/>
        <end position="246"/>
    </location>
</feature>
<dbReference type="CDD" id="cd03216">
    <property type="entry name" value="ABC_Carb_Monos_I"/>
    <property type="match status" value="1"/>
</dbReference>
<evidence type="ECO:0000256" key="3">
    <source>
        <dbReference type="ARBA" id="ARBA00022741"/>
    </source>
</evidence>
<name>A0A1C3HGB8_SERMA</name>
<evidence type="ECO:0000256" key="2">
    <source>
        <dbReference type="ARBA" id="ARBA00022737"/>
    </source>
</evidence>
<dbReference type="GO" id="GO:0005524">
    <property type="term" value="F:ATP binding"/>
    <property type="evidence" value="ECO:0007669"/>
    <property type="project" value="UniProtKB-KW"/>
</dbReference>
<dbReference type="InterPro" id="IPR003593">
    <property type="entry name" value="AAA+_ATPase"/>
</dbReference>
<organism evidence="6">
    <name type="scientific">Serratia marcescens</name>
    <dbReference type="NCBI Taxonomy" id="615"/>
    <lineage>
        <taxon>Bacteria</taxon>
        <taxon>Pseudomonadati</taxon>
        <taxon>Pseudomonadota</taxon>
        <taxon>Gammaproteobacteria</taxon>
        <taxon>Enterobacterales</taxon>
        <taxon>Yersiniaceae</taxon>
        <taxon>Serratia</taxon>
    </lineage>
</organism>
<dbReference type="Pfam" id="PF00005">
    <property type="entry name" value="ABC_tran"/>
    <property type="match status" value="2"/>
</dbReference>
<keyword evidence="1" id="KW-0813">Transport</keyword>
<dbReference type="CDD" id="cd03215">
    <property type="entry name" value="ABC_Carb_Monos_II"/>
    <property type="match status" value="1"/>
</dbReference>
<dbReference type="InterPro" id="IPR017871">
    <property type="entry name" value="ABC_transporter-like_CS"/>
</dbReference>
<gene>
    <name evidence="6" type="primary">mglA_4</name>
    <name evidence="6" type="ORF">PWN146_02787</name>
</gene>
<feature type="domain" description="ABC transporter" evidence="5">
    <location>
        <begin position="245"/>
        <end position="501"/>
    </location>
</feature>
<dbReference type="AlphaFoldDB" id="A0A1C3HGB8"/>
<evidence type="ECO:0000259" key="5">
    <source>
        <dbReference type="PROSITE" id="PS50893"/>
    </source>
</evidence>
<dbReference type="GO" id="GO:0016887">
    <property type="term" value="F:ATP hydrolysis activity"/>
    <property type="evidence" value="ECO:0007669"/>
    <property type="project" value="InterPro"/>
</dbReference>
<keyword evidence="3" id="KW-0547">Nucleotide-binding</keyword>
<keyword evidence="6" id="KW-0378">Hydrolase</keyword>